<keyword evidence="7" id="KW-1185">Reference proteome</keyword>
<evidence type="ECO:0000313" key="7">
    <source>
        <dbReference type="Proteomes" id="UP000308037"/>
    </source>
</evidence>
<dbReference type="OrthoDB" id="84619at2157"/>
<dbReference type="InterPro" id="IPR038978">
    <property type="entry name" value="MJ0935"/>
</dbReference>
<evidence type="ECO:0000256" key="3">
    <source>
        <dbReference type="ARBA" id="ARBA00022989"/>
    </source>
</evidence>
<comment type="caution">
    <text evidence="6">The sequence shown here is derived from an EMBL/GenBank/DDBJ whole genome shotgun (WGS) entry which is preliminary data.</text>
</comment>
<comment type="subcellular location">
    <subcellularLocation>
        <location evidence="1">Membrane</location>
        <topology evidence="1">Multi-pass membrane protein</topology>
    </subcellularLocation>
</comment>
<feature type="transmembrane region" description="Helical" evidence="5">
    <location>
        <begin position="100"/>
        <end position="117"/>
    </location>
</feature>
<feature type="transmembrane region" description="Helical" evidence="5">
    <location>
        <begin position="217"/>
        <end position="235"/>
    </location>
</feature>
<dbReference type="Pfam" id="PF01956">
    <property type="entry name" value="EMC3_TMCO1"/>
    <property type="match status" value="1"/>
</dbReference>
<dbReference type="Proteomes" id="UP000308037">
    <property type="component" value="Unassembled WGS sequence"/>
</dbReference>
<keyword evidence="3 5" id="KW-1133">Transmembrane helix</keyword>
<evidence type="ECO:0000256" key="1">
    <source>
        <dbReference type="ARBA" id="ARBA00004141"/>
    </source>
</evidence>
<dbReference type="InterPro" id="IPR002809">
    <property type="entry name" value="EMC3/TMCO1"/>
</dbReference>
<dbReference type="GO" id="GO:0016020">
    <property type="term" value="C:membrane"/>
    <property type="evidence" value="ECO:0007669"/>
    <property type="project" value="UniProtKB-SubCell"/>
</dbReference>
<keyword evidence="2 5" id="KW-0812">Transmembrane</keyword>
<sequence length="298" mass="33472">MARTASKVQELVKEDVEMEAALEYVLDRADQGTVSWGDVSDELTSGQWGRLIEIGLLVDSNGEGFDVADPDGVREALEDDDLELPDAPDADSSWSKWDKMAAVGAIAMFAGYTFRSVREPLADTLNIVLGPLLNTLPFFAVVMVLALFTGLYSTLLQSNLMNMEVMGAYQNRMKEIQERRKDAKERGDDEALQRIQDEQMEAMADNLGMFKEQFRPMVWIMVLTIPVFLWMYAVVGFRGAPLYPDVNLAPMMMPIVGEIGWNESLLGPIQAWIVWYFVCSMCFTQVIRKALNIQTTPT</sequence>
<dbReference type="RefSeq" id="WP_137275980.1">
    <property type="nucleotide sequence ID" value="NZ_QKNX01000002.1"/>
</dbReference>
<dbReference type="SMART" id="SM01415">
    <property type="entry name" value="DUF106"/>
    <property type="match status" value="1"/>
</dbReference>
<proteinExistence type="predicted"/>
<dbReference type="AlphaFoldDB" id="A0A4U5JA88"/>
<evidence type="ECO:0000313" key="6">
    <source>
        <dbReference type="EMBL" id="TKR26062.1"/>
    </source>
</evidence>
<name>A0A4U5JA88_9EURY</name>
<reference evidence="6 7" key="1">
    <citation type="submission" date="2019-04" db="EMBL/GenBank/DDBJ databases">
        <title>Natronomonas sp. F20-122 a newhaloarchaeon isolated from a saline saltern of Isla Bacuta, Huelva, Spain.</title>
        <authorList>
            <person name="Duran-Viseras A."/>
            <person name="Sanchez-Porro C."/>
            <person name="Ventosa A."/>
        </authorList>
    </citation>
    <scope>NUCLEOTIDE SEQUENCE [LARGE SCALE GENOMIC DNA]</scope>
    <source>
        <strain evidence="6 7">F20-122</strain>
    </source>
</reference>
<protein>
    <submittedName>
        <fullName evidence="6">DUF106 domain-containing protein</fullName>
    </submittedName>
</protein>
<dbReference type="PANTHER" id="PTHR42198:SF1">
    <property type="entry name" value="INTEGRAL MEMBRANE PROTEIN"/>
    <property type="match status" value="1"/>
</dbReference>
<evidence type="ECO:0000256" key="2">
    <source>
        <dbReference type="ARBA" id="ARBA00022692"/>
    </source>
</evidence>
<dbReference type="PANTHER" id="PTHR42198">
    <property type="entry name" value="INTEGRAL MEMBRANE PROTEIN"/>
    <property type="match status" value="1"/>
</dbReference>
<dbReference type="EMBL" id="QKNX01000002">
    <property type="protein sequence ID" value="TKR26062.1"/>
    <property type="molecule type" value="Genomic_DNA"/>
</dbReference>
<accession>A0A4U5JA88</accession>
<feature type="transmembrane region" description="Helical" evidence="5">
    <location>
        <begin position="137"/>
        <end position="156"/>
    </location>
</feature>
<gene>
    <name evidence="6" type="ORF">DM868_06095</name>
</gene>
<organism evidence="6 7">
    <name type="scientific">Natronomonas salsuginis</name>
    <dbReference type="NCBI Taxonomy" id="2217661"/>
    <lineage>
        <taxon>Archaea</taxon>
        <taxon>Methanobacteriati</taxon>
        <taxon>Methanobacteriota</taxon>
        <taxon>Stenosarchaea group</taxon>
        <taxon>Halobacteria</taxon>
        <taxon>Halobacteriales</taxon>
        <taxon>Natronomonadaceae</taxon>
        <taxon>Natronomonas</taxon>
    </lineage>
</organism>
<keyword evidence="4 5" id="KW-0472">Membrane</keyword>
<feature type="transmembrane region" description="Helical" evidence="5">
    <location>
        <begin position="269"/>
        <end position="287"/>
    </location>
</feature>
<evidence type="ECO:0000256" key="4">
    <source>
        <dbReference type="ARBA" id="ARBA00023136"/>
    </source>
</evidence>
<evidence type="ECO:0000256" key="5">
    <source>
        <dbReference type="SAM" id="Phobius"/>
    </source>
</evidence>